<dbReference type="SUPFAM" id="SSF161098">
    <property type="entry name" value="MetI-like"/>
    <property type="match status" value="1"/>
</dbReference>
<reference evidence="9" key="1">
    <citation type="journal article" date="2015" name="ISME J.">
        <title>Draft Genome Sequence of Streptomyces incarnatus NRRL8089, which Produces the Nucleoside Antibiotic Sinefungin.</title>
        <authorList>
            <person name="Oshima K."/>
            <person name="Hattori M."/>
            <person name="Shimizu H."/>
            <person name="Fukuda K."/>
            <person name="Nemoto M."/>
            <person name="Inagaki K."/>
            <person name="Tamura T."/>
        </authorList>
    </citation>
    <scope>NUCLEOTIDE SEQUENCE</scope>
    <source>
        <strain evidence="9">FACHB-1375</strain>
    </source>
</reference>
<dbReference type="PANTHER" id="PTHR30151:SF7">
    <property type="entry name" value="NITRATE IMPORT PERMEASE PROTEIN NRTB"/>
    <property type="match status" value="1"/>
</dbReference>
<feature type="transmembrane region" description="Helical" evidence="7">
    <location>
        <begin position="47"/>
        <end position="67"/>
    </location>
</feature>
<evidence type="ECO:0000256" key="2">
    <source>
        <dbReference type="ARBA" id="ARBA00022448"/>
    </source>
</evidence>
<evidence type="ECO:0000256" key="7">
    <source>
        <dbReference type="SAM" id="Phobius"/>
    </source>
</evidence>
<evidence type="ECO:0000256" key="1">
    <source>
        <dbReference type="ARBA" id="ARBA00004651"/>
    </source>
</evidence>
<evidence type="ECO:0000256" key="6">
    <source>
        <dbReference type="ARBA" id="ARBA00023136"/>
    </source>
</evidence>
<evidence type="ECO:0000256" key="3">
    <source>
        <dbReference type="ARBA" id="ARBA00022475"/>
    </source>
</evidence>
<keyword evidence="5 7" id="KW-1133">Transmembrane helix</keyword>
<dbReference type="GO" id="GO:0055085">
    <property type="term" value="P:transmembrane transport"/>
    <property type="evidence" value="ECO:0007669"/>
    <property type="project" value="InterPro"/>
</dbReference>
<feature type="transmembrane region" description="Helical" evidence="7">
    <location>
        <begin position="6"/>
        <end position="35"/>
    </location>
</feature>
<dbReference type="PANTHER" id="PTHR30151">
    <property type="entry name" value="ALKANE SULFONATE ABC TRANSPORTER-RELATED, MEMBRANE SUBUNIT"/>
    <property type="match status" value="1"/>
</dbReference>
<evidence type="ECO:0000313" key="10">
    <source>
        <dbReference type="Proteomes" id="UP000641646"/>
    </source>
</evidence>
<accession>A0A926ZI43</accession>
<keyword evidence="6 7" id="KW-0472">Membrane</keyword>
<name>A0A926ZI43_9CYAN</name>
<feature type="transmembrane region" description="Helical" evidence="7">
    <location>
        <begin position="73"/>
        <end position="94"/>
    </location>
</feature>
<feature type="domain" description="ABC transmembrane type-1" evidence="8">
    <location>
        <begin position="106"/>
        <end position="173"/>
    </location>
</feature>
<dbReference type="InterPro" id="IPR000515">
    <property type="entry name" value="MetI-like"/>
</dbReference>
<comment type="caution">
    <text evidence="9">The sequence shown here is derived from an EMBL/GenBank/DDBJ whole genome shotgun (WGS) entry which is preliminary data.</text>
</comment>
<protein>
    <submittedName>
        <fullName evidence="9">ABC transporter permease subunit</fullName>
    </submittedName>
</protein>
<evidence type="ECO:0000313" key="9">
    <source>
        <dbReference type="EMBL" id="MBD2184013.1"/>
    </source>
</evidence>
<keyword evidence="4 7" id="KW-0812">Transmembrane</keyword>
<evidence type="ECO:0000256" key="5">
    <source>
        <dbReference type="ARBA" id="ARBA00022989"/>
    </source>
</evidence>
<evidence type="ECO:0000259" key="8">
    <source>
        <dbReference type="Pfam" id="PF00528"/>
    </source>
</evidence>
<keyword evidence="2" id="KW-0813">Transport</keyword>
<feature type="domain" description="ABC transmembrane type-1" evidence="8">
    <location>
        <begin position="27"/>
        <end position="96"/>
    </location>
</feature>
<dbReference type="AlphaFoldDB" id="A0A926ZI43"/>
<dbReference type="EMBL" id="JACJPW010000070">
    <property type="protein sequence ID" value="MBD2184013.1"/>
    <property type="molecule type" value="Genomic_DNA"/>
</dbReference>
<keyword evidence="10" id="KW-1185">Reference proteome</keyword>
<sequence length="191" mass="20898">MENNIYSAILASLQMLCQAYIPAAILGIGIGIVIGNNNIIYEILKRVLQIPASIPAIALLPIALIQFKDNLSSVLFLIFFSAIWQIAINTATGVRKSRREENGMKVAIEHIFTGLRIGIGLAWFTVIAAEILVGGRGIGFFIWDAYNSNETEQVLKGVLYIAIIGFLLDGVLDLAGYLVMRPFASDEKNNL</sequence>
<comment type="subcellular location">
    <subcellularLocation>
        <location evidence="1">Cell membrane</location>
        <topology evidence="1">Multi-pass membrane protein</topology>
    </subcellularLocation>
</comment>
<dbReference type="Proteomes" id="UP000641646">
    <property type="component" value="Unassembled WGS sequence"/>
</dbReference>
<dbReference type="InterPro" id="IPR035906">
    <property type="entry name" value="MetI-like_sf"/>
</dbReference>
<proteinExistence type="predicted"/>
<evidence type="ECO:0000256" key="4">
    <source>
        <dbReference type="ARBA" id="ARBA00022692"/>
    </source>
</evidence>
<feature type="transmembrane region" description="Helical" evidence="7">
    <location>
        <begin position="158"/>
        <end position="180"/>
    </location>
</feature>
<feature type="transmembrane region" description="Helical" evidence="7">
    <location>
        <begin position="115"/>
        <end position="138"/>
    </location>
</feature>
<dbReference type="Pfam" id="PF00528">
    <property type="entry name" value="BPD_transp_1"/>
    <property type="match status" value="2"/>
</dbReference>
<keyword evidence="3" id="KW-1003">Cell membrane</keyword>
<gene>
    <name evidence="9" type="ORF">H6G03_23585</name>
</gene>
<organism evidence="9 10">
    <name type="scientific">Aerosakkonema funiforme FACHB-1375</name>
    <dbReference type="NCBI Taxonomy" id="2949571"/>
    <lineage>
        <taxon>Bacteria</taxon>
        <taxon>Bacillati</taxon>
        <taxon>Cyanobacteriota</taxon>
        <taxon>Cyanophyceae</taxon>
        <taxon>Oscillatoriophycideae</taxon>
        <taxon>Aerosakkonematales</taxon>
        <taxon>Aerosakkonemataceae</taxon>
        <taxon>Aerosakkonema</taxon>
    </lineage>
</organism>
<reference evidence="9" key="2">
    <citation type="submission" date="2020-08" db="EMBL/GenBank/DDBJ databases">
        <authorList>
            <person name="Chen M."/>
            <person name="Teng W."/>
            <person name="Zhao L."/>
            <person name="Hu C."/>
            <person name="Zhou Y."/>
            <person name="Han B."/>
            <person name="Song L."/>
            <person name="Shu W."/>
        </authorList>
    </citation>
    <scope>NUCLEOTIDE SEQUENCE</scope>
    <source>
        <strain evidence="9">FACHB-1375</strain>
    </source>
</reference>
<dbReference type="Gene3D" id="1.10.3720.10">
    <property type="entry name" value="MetI-like"/>
    <property type="match status" value="1"/>
</dbReference>
<dbReference type="GO" id="GO:0005886">
    <property type="term" value="C:plasma membrane"/>
    <property type="evidence" value="ECO:0007669"/>
    <property type="project" value="UniProtKB-SubCell"/>
</dbReference>